<dbReference type="EMBL" id="MHWW01000002">
    <property type="protein sequence ID" value="OHB16384.1"/>
    <property type="molecule type" value="Genomic_DNA"/>
</dbReference>
<sequence>MYPVFEVPGVKPEDIWRLFNTSNYQYYKQTVSDLQAGKCPFCQIDTNRNRILYEDNSWRLWKNDVAPRSGQECQLTAPSKRHIENILELTDQEWVDFKKVLNYAHNTLGVGGDGVWMIRTGDPRRNAKSVPHLHFNFHLPIGKDRVEVTIAKSEADLQKKLLVLRAFEKYRVAEEAGRRYPYDVLTVAEFELIQDNLEPPKTAK</sequence>
<dbReference type="AlphaFoldDB" id="A0A1G2V431"/>
<reference evidence="1 2" key="1">
    <citation type="journal article" date="2016" name="Nat. Commun.">
        <title>Thousands of microbial genomes shed light on interconnected biogeochemical processes in an aquifer system.</title>
        <authorList>
            <person name="Anantharaman K."/>
            <person name="Brown C.T."/>
            <person name="Hug L.A."/>
            <person name="Sharon I."/>
            <person name="Castelle C.J."/>
            <person name="Probst A.J."/>
            <person name="Thomas B.C."/>
            <person name="Singh A."/>
            <person name="Wilkins M.J."/>
            <person name="Karaoz U."/>
            <person name="Brodie E.L."/>
            <person name="Williams K.H."/>
            <person name="Hubbard S.S."/>
            <person name="Banfield J.F."/>
        </authorList>
    </citation>
    <scope>NUCLEOTIDE SEQUENCE [LARGE SCALE GENOMIC DNA]</scope>
</reference>
<evidence type="ECO:0000313" key="2">
    <source>
        <dbReference type="Proteomes" id="UP000177697"/>
    </source>
</evidence>
<name>A0A1G2V431_9BACT</name>
<organism evidence="1 2">
    <name type="scientific">Candidatus Zambryskibacteria bacterium RIFOXYC1_FULL_39_10</name>
    <dbReference type="NCBI Taxonomy" id="1802779"/>
    <lineage>
        <taxon>Bacteria</taxon>
        <taxon>Candidatus Zambryskiibacteriota</taxon>
    </lineage>
</organism>
<evidence type="ECO:0008006" key="3">
    <source>
        <dbReference type="Google" id="ProtNLM"/>
    </source>
</evidence>
<protein>
    <recommendedName>
        <fullName evidence="3">HIT domain-containing protein</fullName>
    </recommendedName>
</protein>
<gene>
    <name evidence="1" type="ORF">A2431_01655</name>
</gene>
<proteinExistence type="predicted"/>
<dbReference type="Proteomes" id="UP000177697">
    <property type="component" value="Unassembled WGS sequence"/>
</dbReference>
<dbReference type="InterPro" id="IPR036265">
    <property type="entry name" value="HIT-like_sf"/>
</dbReference>
<dbReference type="SUPFAM" id="SSF54197">
    <property type="entry name" value="HIT-like"/>
    <property type="match status" value="1"/>
</dbReference>
<comment type="caution">
    <text evidence="1">The sequence shown here is derived from an EMBL/GenBank/DDBJ whole genome shotgun (WGS) entry which is preliminary data.</text>
</comment>
<dbReference type="Gene3D" id="3.30.428.10">
    <property type="entry name" value="HIT-like"/>
    <property type="match status" value="1"/>
</dbReference>
<accession>A0A1G2V431</accession>
<evidence type="ECO:0000313" key="1">
    <source>
        <dbReference type="EMBL" id="OHB16384.1"/>
    </source>
</evidence>